<dbReference type="InterPro" id="IPR036689">
    <property type="entry name" value="ESAT-6-like_sf"/>
</dbReference>
<accession>A0AAE3LKU1</accession>
<reference evidence="1 2" key="1">
    <citation type="journal article" date="2021" name="ISME Commun">
        <title>Automated analysis of genomic sequences facilitates high-throughput and comprehensive description of bacteria.</title>
        <authorList>
            <person name="Hitch T.C.A."/>
        </authorList>
    </citation>
    <scope>NUCLEOTIDE SEQUENCE [LARGE SCALE GENOMIC DNA]</scope>
    <source>
        <strain evidence="1 2">Sanger_31</strain>
    </source>
</reference>
<gene>
    <name evidence="1" type="ORF">OCV57_09230</name>
</gene>
<organism evidence="1 2">
    <name type="scientific">Hominimerdicola aceti</name>
    <dbReference type="NCBI Taxonomy" id="2981726"/>
    <lineage>
        <taxon>Bacteria</taxon>
        <taxon>Bacillati</taxon>
        <taxon>Bacillota</taxon>
        <taxon>Clostridia</taxon>
        <taxon>Eubacteriales</taxon>
        <taxon>Oscillospiraceae</taxon>
        <taxon>Hominimerdicola</taxon>
    </lineage>
</organism>
<proteinExistence type="predicted"/>
<dbReference type="EMBL" id="JAOQJZ010000008">
    <property type="protein sequence ID" value="MCU6706107.1"/>
    <property type="molecule type" value="Genomic_DNA"/>
</dbReference>
<name>A0AAE3LKU1_9FIRM</name>
<dbReference type="SUPFAM" id="SSF140453">
    <property type="entry name" value="EsxAB dimer-like"/>
    <property type="match status" value="1"/>
</dbReference>
<dbReference type="Proteomes" id="UP001208131">
    <property type="component" value="Unassembled WGS sequence"/>
</dbReference>
<evidence type="ECO:0000313" key="1">
    <source>
        <dbReference type="EMBL" id="MCU6706107.1"/>
    </source>
</evidence>
<keyword evidence="2" id="KW-1185">Reference proteome</keyword>
<evidence type="ECO:0008006" key="3">
    <source>
        <dbReference type="Google" id="ProtNLM"/>
    </source>
</evidence>
<protein>
    <recommendedName>
        <fullName evidence="3">WXG100 family type VII secretion target</fullName>
    </recommendedName>
</protein>
<comment type="caution">
    <text evidence="1">The sequence shown here is derived from an EMBL/GenBank/DDBJ whole genome shotgun (WGS) entry which is preliminary data.</text>
</comment>
<dbReference type="AlphaFoldDB" id="A0AAE3LKU1"/>
<dbReference type="RefSeq" id="WP_267301282.1">
    <property type="nucleotide sequence ID" value="NZ_JAOQJZ010000008.1"/>
</dbReference>
<sequence length="107" mass="12098">MADSAFVLADIDKLVQFEKKSEEAIKEFDAIKEKFNDINTTLLKKWKGEGKDAYKKESDHIMENIGGIKDILDSINNGVVKDTKDAYLQLDEELGEFNKNPQTAEGE</sequence>
<dbReference type="Gene3D" id="1.10.287.1060">
    <property type="entry name" value="ESAT-6-like"/>
    <property type="match status" value="1"/>
</dbReference>
<evidence type="ECO:0000313" key="2">
    <source>
        <dbReference type="Proteomes" id="UP001208131"/>
    </source>
</evidence>